<dbReference type="Proteomes" id="UP000515154">
    <property type="component" value="Linkage group LG5"/>
</dbReference>
<feature type="region of interest" description="Disordered" evidence="6">
    <location>
        <begin position="1"/>
        <end position="45"/>
    </location>
</feature>
<evidence type="ECO:0000259" key="7">
    <source>
        <dbReference type="PROSITE" id="PS50158"/>
    </source>
</evidence>
<keyword evidence="1" id="KW-0479">Metal-binding</keyword>
<accession>A0A6P7SD23</accession>
<dbReference type="RefSeq" id="XP_029636237.1">
    <property type="nucleotide sequence ID" value="XM_029780377.2"/>
</dbReference>
<keyword evidence="2" id="KW-0677">Repeat</keyword>
<dbReference type="GO" id="GO:0008270">
    <property type="term" value="F:zinc ion binding"/>
    <property type="evidence" value="ECO:0007669"/>
    <property type="project" value="UniProtKB-KW"/>
</dbReference>
<dbReference type="GO" id="GO:0003676">
    <property type="term" value="F:nucleic acid binding"/>
    <property type="evidence" value="ECO:0007669"/>
    <property type="project" value="InterPro"/>
</dbReference>
<dbReference type="SUPFAM" id="SSF57756">
    <property type="entry name" value="Retrovirus zinc finger-like domains"/>
    <property type="match status" value="2"/>
</dbReference>
<protein>
    <submittedName>
        <fullName evidence="9 10">Zinc finger CCHC domain-containing protein 9 isoform X1</fullName>
    </submittedName>
</protein>
<feature type="domain" description="CCHC-type" evidence="7">
    <location>
        <begin position="153"/>
        <end position="169"/>
    </location>
</feature>
<gene>
    <name evidence="9 10" type="primary">LOC115211722</name>
</gene>
<dbReference type="FunFam" id="4.10.60.10:FF:000091">
    <property type="entry name" value="Zinc finger CCHC-type-containing 9"/>
    <property type="match status" value="1"/>
</dbReference>
<evidence type="ECO:0000256" key="2">
    <source>
        <dbReference type="ARBA" id="ARBA00022737"/>
    </source>
</evidence>
<dbReference type="SMART" id="SM00343">
    <property type="entry name" value="ZnF_C2HC"/>
    <property type="match status" value="4"/>
</dbReference>
<evidence type="ECO:0000256" key="5">
    <source>
        <dbReference type="PROSITE-ProRule" id="PRU00047"/>
    </source>
</evidence>
<dbReference type="InterPro" id="IPR036875">
    <property type="entry name" value="Znf_CCHC_sf"/>
</dbReference>
<dbReference type="InterPro" id="IPR042246">
    <property type="entry name" value="ZCCHC9"/>
</dbReference>
<sequence length="239" mass="27067">MVRWARRSFIATEKRPHDASSWSELKTSPKKPKTEAPESRKYEKNVNENVMSAAQFRLQNAGSSKKSAAVLEKDMMVDFMKRNHKREKRRKKRIDNREKDTICFKCREKGHDMASCPKMEATEEGAGICFKCGSTEHSLKQCRVKGDMLAYAKCFICKETGHLSKQCPDNPRGLYPNGGCCRECGSVEHYKKDCPDLQQQQVAADLTVERIDPFASVDAEPVTSKKSVKPSGPIIVNFK</sequence>
<dbReference type="RefSeq" id="XP_036359076.1">
    <property type="nucleotide sequence ID" value="XM_036503183.1"/>
</dbReference>
<dbReference type="PANTHER" id="PTHR46242">
    <property type="entry name" value="ZINC FINGER CCHC DOMAIN-CONTAINING PROTEIN 9 ZCCHC9"/>
    <property type="match status" value="1"/>
</dbReference>
<dbReference type="PANTHER" id="PTHR46242:SF1">
    <property type="entry name" value="ZINC FINGER CCHC DOMAIN-CONTAINING PROTEIN 9"/>
    <property type="match status" value="1"/>
</dbReference>
<feature type="compositionally biased region" description="Basic and acidic residues" evidence="6">
    <location>
        <begin position="32"/>
        <end position="45"/>
    </location>
</feature>
<feature type="domain" description="CCHC-type" evidence="7">
    <location>
        <begin position="181"/>
        <end position="196"/>
    </location>
</feature>
<name>A0A6P7SD23_9MOLL</name>
<proteinExistence type="predicted"/>
<reference evidence="9 10" key="1">
    <citation type="submission" date="2025-08" db="UniProtKB">
        <authorList>
            <consortium name="RefSeq"/>
        </authorList>
    </citation>
    <scope>IDENTIFICATION</scope>
</reference>
<organism evidence="8 9">
    <name type="scientific">Octopus sinensis</name>
    <name type="common">East Asian common octopus</name>
    <dbReference type="NCBI Taxonomy" id="2607531"/>
    <lineage>
        <taxon>Eukaryota</taxon>
        <taxon>Metazoa</taxon>
        <taxon>Spiralia</taxon>
        <taxon>Lophotrochozoa</taxon>
        <taxon>Mollusca</taxon>
        <taxon>Cephalopoda</taxon>
        <taxon>Coleoidea</taxon>
        <taxon>Octopodiformes</taxon>
        <taxon>Octopoda</taxon>
        <taxon>Incirrata</taxon>
        <taxon>Octopodidae</taxon>
        <taxon>Octopus</taxon>
    </lineage>
</organism>
<evidence type="ECO:0000256" key="6">
    <source>
        <dbReference type="SAM" id="MobiDB-lite"/>
    </source>
</evidence>
<evidence type="ECO:0000256" key="1">
    <source>
        <dbReference type="ARBA" id="ARBA00022723"/>
    </source>
</evidence>
<keyword evidence="4" id="KW-0862">Zinc</keyword>
<evidence type="ECO:0000256" key="3">
    <source>
        <dbReference type="ARBA" id="ARBA00022771"/>
    </source>
</evidence>
<dbReference type="Gene3D" id="4.10.60.10">
    <property type="entry name" value="Zinc finger, CCHC-type"/>
    <property type="match status" value="2"/>
</dbReference>
<dbReference type="Pfam" id="PF00098">
    <property type="entry name" value="zf-CCHC"/>
    <property type="match status" value="1"/>
</dbReference>
<dbReference type="InterPro" id="IPR001878">
    <property type="entry name" value="Znf_CCHC"/>
</dbReference>
<keyword evidence="3 5" id="KW-0863">Zinc-finger</keyword>
<evidence type="ECO:0000313" key="8">
    <source>
        <dbReference type="Proteomes" id="UP000515154"/>
    </source>
</evidence>
<keyword evidence="8" id="KW-1185">Reference proteome</keyword>
<dbReference type="KEGG" id="osn:115211722"/>
<feature type="domain" description="CCHC-type" evidence="7">
    <location>
        <begin position="103"/>
        <end position="118"/>
    </location>
</feature>
<dbReference type="GO" id="GO:0005730">
    <property type="term" value="C:nucleolus"/>
    <property type="evidence" value="ECO:0007669"/>
    <property type="project" value="TreeGrafter"/>
</dbReference>
<dbReference type="PROSITE" id="PS50158">
    <property type="entry name" value="ZF_CCHC"/>
    <property type="match status" value="3"/>
</dbReference>
<evidence type="ECO:0000256" key="4">
    <source>
        <dbReference type="ARBA" id="ARBA00022833"/>
    </source>
</evidence>
<evidence type="ECO:0000313" key="9">
    <source>
        <dbReference type="RefSeq" id="XP_029636237.1"/>
    </source>
</evidence>
<evidence type="ECO:0000313" key="10">
    <source>
        <dbReference type="RefSeq" id="XP_036359076.1"/>
    </source>
</evidence>
<dbReference type="AlphaFoldDB" id="A0A6P7SD23"/>